<dbReference type="EMBL" id="ASPP01050714">
    <property type="protein sequence ID" value="ETN97128.1"/>
    <property type="molecule type" value="Genomic_DNA"/>
</dbReference>
<dbReference type="Proteomes" id="UP000023152">
    <property type="component" value="Unassembled WGS sequence"/>
</dbReference>
<proteinExistence type="predicted"/>
<accession>X6L789</accession>
<sequence>MTEQLLEQNQGRKHDAKFFYSTFQHEVMPEVIHPLSEWIMRKPASAYFTPTMMNKTVCVFNVNQNNILNIFLIRIEPLSHTGSLPRDFIETIIMKFKRLGEDFQMQEDMQLQEPQLNFKDRYD</sequence>
<comment type="caution">
    <text evidence="1">The sequence shown here is derived from an EMBL/GenBank/DDBJ whole genome shotgun (WGS) entry which is preliminary data.</text>
</comment>
<evidence type="ECO:0000313" key="2">
    <source>
        <dbReference type="Proteomes" id="UP000023152"/>
    </source>
</evidence>
<reference evidence="1 2" key="1">
    <citation type="journal article" date="2013" name="Curr. Biol.">
        <title>The Genome of the Foraminiferan Reticulomyxa filosa.</title>
        <authorList>
            <person name="Glockner G."/>
            <person name="Hulsmann N."/>
            <person name="Schleicher M."/>
            <person name="Noegel A.A."/>
            <person name="Eichinger L."/>
            <person name="Gallinger C."/>
            <person name="Pawlowski J."/>
            <person name="Sierra R."/>
            <person name="Euteneuer U."/>
            <person name="Pillet L."/>
            <person name="Moustafa A."/>
            <person name="Platzer M."/>
            <person name="Groth M."/>
            <person name="Szafranski K."/>
            <person name="Schliwa M."/>
        </authorList>
    </citation>
    <scope>NUCLEOTIDE SEQUENCE [LARGE SCALE GENOMIC DNA]</scope>
</reference>
<gene>
    <name evidence="1" type="ORF">RFI_40403</name>
</gene>
<dbReference type="AlphaFoldDB" id="X6L789"/>
<name>X6L789_RETFI</name>
<keyword evidence="2" id="KW-1185">Reference proteome</keyword>
<evidence type="ECO:0000313" key="1">
    <source>
        <dbReference type="EMBL" id="ETN97128.1"/>
    </source>
</evidence>
<organism evidence="1 2">
    <name type="scientific">Reticulomyxa filosa</name>
    <dbReference type="NCBI Taxonomy" id="46433"/>
    <lineage>
        <taxon>Eukaryota</taxon>
        <taxon>Sar</taxon>
        <taxon>Rhizaria</taxon>
        <taxon>Retaria</taxon>
        <taxon>Foraminifera</taxon>
        <taxon>Monothalamids</taxon>
        <taxon>Reticulomyxidae</taxon>
        <taxon>Reticulomyxa</taxon>
    </lineage>
</organism>
<protein>
    <submittedName>
        <fullName evidence="1">Uncharacterized protein</fullName>
    </submittedName>
</protein>